<dbReference type="EC" id="2.4.1.1" evidence="4"/>
<evidence type="ECO:0000256" key="1">
    <source>
        <dbReference type="ARBA" id="ARBA00001275"/>
    </source>
</evidence>
<feature type="modified residue" description="N6-(pyridoxal phosphate)lysine" evidence="11">
    <location>
        <position position="632"/>
    </location>
</feature>
<evidence type="ECO:0000256" key="8">
    <source>
        <dbReference type="ARBA" id="ARBA00022898"/>
    </source>
</evidence>
<evidence type="ECO:0000313" key="13">
    <source>
        <dbReference type="EMBL" id="CAA9385804.1"/>
    </source>
</evidence>
<keyword evidence="5" id="KW-0021">Allosteric enzyme</keyword>
<accession>A0A6J4NI73</accession>
<dbReference type="AlphaFoldDB" id="A0A6J4NI73"/>
<dbReference type="PIRSF" id="PIRSF000460">
    <property type="entry name" value="Pprylas_GlgP"/>
    <property type="match status" value="1"/>
</dbReference>
<dbReference type="SUPFAM" id="SSF53756">
    <property type="entry name" value="UDP-Glycosyltransferase/glycogen phosphorylase"/>
    <property type="match status" value="1"/>
</dbReference>
<keyword evidence="6 13" id="KW-0328">Glycosyltransferase</keyword>
<comment type="similarity">
    <text evidence="3">Belongs to the glycogen phosphorylase family.</text>
</comment>
<dbReference type="GO" id="GO:0008184">
    <property type="term" value="F:glycogen phosphorylase activity"/>
    <property type="evidence" value="ECO:0007669"/>
    <property type="project" value="InterPro"/>
</dbReference>
<dbReference type="InterPro" id="IPR024517">
    <property type="entry name" value="Glycogen_phosphorylase_DUF3417"/>
</dbReference>
<dbReference type="NCBIfam" id="TIGR02094">
    <property type="entry name" value="more_P_ylases"/>
    <property type="match status" value="1"/>
</dbReference>
<evidence type="ECO:0000256" key="11">
    <source>
        <dbReference type="PIRSR" id="PIRSR000460-1"/>
    </source>
</evidence>
<evidence type="ECO:0000256" key="9">
    <source>
        <dbReference type="ARBA" id="ARBA00023277"/>
    </source>
</evidence>
<dbReference type="EMBL" id="CADCUM010000081">
    <property type="protein sequence ID" value="CAA9385804.1"/>
    <property type="molecule type" value="Genomic_DNA"/>
</dbReference>
<sequence>MWTKGLDRSNKCPNVPRVRAIRRFTVRPVLPEALEALSALAGNLRWSWHPPTQDLFASIDPTVWDEVQRDPVRLLGAVGRARLEELAADTDFRGRLAAAYDDLQHYLSDERWYARRAGDDAPRSIAYFSPEYGITSVLPQYSGGLGILAGDHLKAASDLGIPLTGVGLFYKHGYFRQALDRDGWQLESYPVLDPDELPLTGLRDADGNRATISIALPDGPDLVARILVAHVGRVPLLLLDTDIEENSAHYREVTDRLYGGTSEHRLRQELLLGVGGVRALRVWSQITGAPAPEVFHTNEGHAGFLGIERIRELTVAEDGPKLDFDTALEVSRAGTVFTTHTPVPAGIDRFSRELVEQYFGGSSPTPGVPVDRILALGAEDYEGGDPGVFNMAVMGFRLAQRANGVSQLHGHVSRGMFNGLWPAFDEAEVPITSITNGVHGPSWIAREVIELATSRGADVDGDDTDALWPLVDQVSDRDIWELKRALRARLVEDARGRLSRSAAERGFAPAETTWTETALDPDVLTIGFARRVPTYKRLTLMLRDPARLKALLLHPERPVQLLIAGKAHPADETGKRLIQEMVRFADDPEVRHRIAILPNYDIAMAQPLYPGCDVWLNNPLRPYEACGTSGMKAALNGGLNLSILDGWWDEWYDGGNGWAIPSADGIEDADRRDDLEAAALYDLIENEVAPKFYERNDEGVPPRWLEMVRHTLKSLGPKVLATRQVRDYVRELYAPAAQTARTLNSDYRGARDLAGWKDRVRKAWPGVRVEHVESDGVGDAPEVGATICVHAWIALGELSTDDVEFQVVHGRTDAEDALVDSTVTTMHVTESYEDNRHRVDADVPLDRSGAFGYTVRVLPRNESLASAAELGLVAEPPA</sequence>
<dbReference type="GO" id="GO:0005975">
    <property type="term" value="P:carbohydrate metabolic process"/>
    <property type="evidence" value="ECO:0007669"/>
    <property type="project" value="InterPro"/>
</dbReference>
<dbReference type="GO" id="GO:0030170">
    <property type="term" value="F:pyridoxal phosphate binding"/>
    <property type="evidence" value="ECO:0007669"/>
    <property type="project" value="InterPro"/>
</dbReference>
<keyword evidence="9" id="KW-0119">Carbohydrate metabolism</keyword>
<dbReference type="InterPro" id="IPR000811">
    <property type="entry name" value="Glyco_trans_35"/>
</dbReference>
<dbReference type="PANTHER" id="PTHR42655">
    <property type="entry name" value="GLYCOGEN PHOSPHORYLASE"/>
    <property type="match status" value="1"/>
</dbReference>
<name>A0A6J4NI73_9ACTN</name>
<evidence type="ECO:0000259" key="12">
    <source>
        <dbReference type="Pfam" id="PF11897"/>
    </source>
</evidence>
<keyword evidence="8 11" id="KW-0663">Pyridoxal phosphate</keyword>
<comment type="catalytic activity">
    <reaction evidence="1">
        <text>[(1-&gt;4)-alpha-D-glucosyl](n) + phosphate = [(1-&gt;4)-alpha-D-glucosyl](n-1) + alpha-D-glucose 1-phosphate</text>
        <dbReference type="Rhea" id="RHEA:41732"/>
        <dbReference type="Rhea" id="RHEA-COMP:9584"/>
        <dbReference type="Rhea" id="RHEA-COMP:9586"/>
        <dbReference type="ChEBI" id="CHEBI:15444"/>
        <dbReference type="ChEBI" id="CHEBI:43474"/>
        <dbReference type="ChEBI" id="CHEBI:58601"/>
        <dbReference type="EC" id="2.4.1.1"/>
    </reaction>
</comment>
<comment type="cofactor">
    <cofactor evidence="2">
        <name>pyridoxal 5'-phosphate</name>
        <dbReference type="ChEBI" id="CHEBI:597326"/>
    </cofactor>
</comment>
<comment type="function">
    <text evidence="10">Phosphorylase is an important allosteric enzyme in carbohydrate metabolism. Enzymes from different sources differ in their regulatory mechanisms and in their natural substrates. However, all known phosphorylases share catalytic and structural properties.</text>
</comment>
<evidence type="ECO:0000256" key="4">
    <source>
        <dbReference type="ARBA" id="ARBA00012591"/>
    </source>
</evidence>
<evidence type="ECO:0000256" key="3">
    <source>
        <dbReference type="ARBA" id="ARBA00006047"/>
    </source>
</evidence>
<organism evidence="13">
    <name type="scientific">uncultured Nocardioides sp</name>
    <dbReference type="NCBI Taxonomy" id="198441"/>
    <lineage>
        <taxon>Bacteria</taxon>
        <taxon>Bacillati</taxon>
        <taxon>Actinomycetota</taxon>
        <taxon>Actinomycetes</taxon>
        <taxon>Propionibacteriales</taxon>
        <taxon>Nocardioidaceae</taxon>
        <taxon>Nocardioides</taxon>
        <taxon>environmental samples</taxon>
    </lineage>
</organism>
<dbReference type="InterPro" id="IPR011834">
    <property type="entry name" value="Agluc_phsphrylas"/>
</dbReference>
<dbReference type="Gene3D" id="3.40.50.2000">
    <property type="entry name" value="Glycogen Phosphorylase B"/>
    <property type="match status" value="3"/>
</dbReference>
<feature type="domain" description="DUF3417" evidence="12">
    <location>
        <begin position="30"/>
        <end position="138"/>
    </location>
</feature>
<reference evidence="13" key="1">
    <citation type="submission" date="2020-02" db="EMBL/GenBank/DDBJ databases">
        <authorList>
            <person name="Meier V. D."/>
        </authorList>
    </citation>
    <scope>NUCLEOTIDE SEQUENCE</scope>
    <source>
        <strain evidence="13">AVDCRST_MAG32</strain>
    </source>
</reference>
<dbReference type="InterPro" id="IPR052182">
    <property type="entry name" value="Glycogen/Maltodextrin_Phosph"/>
</dbReference>
<dbReference type="Pfam" id="PF11897">
    <property type="entry name" value="DUF3417"/>
    <property type="match status" value="1"/>
</dbReference>
<gene>
    <name evidence="13" type="ORF">AVDCRST_MAG32-1967</name>
</gene>
<proteinExistence type="inferred from homology"/>
<evidence type="ECO:0000256" key="10">
    <source>
        <dbReference type="ARBA" id="ARBA00025174"/>
    </source>
</evidence>
<evidence type="ECO:0000256" key="5">
    <source>
        <dbReference type="ARBA" id="ARBA00022533"/>
    </source>
</evidence>
<evidence type="ECO:0000256" key="2">
    <source>
        <dbReference type="ARBA" id="ARBA00001933"/>
    </source>
</evidence>
<protein>
    <recommendedName>
        <fullName evidence="4">glycogen phosphorylase</fullName>
        <ecNumber evidence="4">2.4.1.1</ecNumber>
    </recommendedName>
</protein>
<evidence type="ECO:0000256" key="7">
    <source>
        <dbReference type="ARBA" id="ARBA00022679"/>
    </source>
</evidence>
<keyword evidence="7 13" id="KW-0808">Transferase</keyword>
<dbReference type="Pfam" id="PF00343">
    <property type="entry name" value="Phosphorylase"/>
    <property type="match status" value="1"/>
</dbReference>
<evidence type="ECO:0000256" key="6">
    <source>
        <dbReference type="ARBA" id="ARBA00022676"/>
    </source>
</evidence>
<dbReference type="PROSITE" id="PS00102">
    <property type="entry name" value="PHOSPHORYLASE"/>
    <property type="match status" value="1"/>
</dbReference>
<dbReference type="PANTHER" id="PTHR42655:SF1">
    <property type="entry name" value="GLYCOGEN PHOSPHORYLASE"/>
    <property type="match status" value="1"/>
</dbReference>
<dbReference type="InterPro" id="IPR035090">
    <property type="entry name" value="Pyridoxal_P_attach_site"/>
</dbReference>